<keyword evidence="1" id="KW-0812">Transmembrane</keyword>
<dbReference type="AlphaFoldDB" id="A0A2M7X058"/>
<dbReference type="EMBL" id="PFWZ01000178">
    <property type="protein sequence ID" value="PJA39406.1"/>
    <property type="molecule type" value="Genomic_DNA"/>
</dbReference>
<dbReference type="PANTHER" id="PTHR36832:SF1">
    <property type="entry name" value="SLR1174 PROTEIN"/>
    <property type="match status" value="1"/>
</dbReference>
<comment type="caution">
    <text evidence="2">The sequence shown here is derived from an EMBL/GenBank/DDBJ whole genome shotgun (WGS) entry which is preliminary data.</text>
</comment>
<proteinExistence type="predicted"/>
<evidence type="ECO:0000313" key="3">
    <source>
        <dbReference type="Proteomes" id="UP000231195"/>
    </source>
</evidence>
<feature type="transmembrane region" description="Helical" evidence="1">
    <location>
        <begin position="60"/>
        <end position="77"/>
    </location>
</feature>
<name>A0A2M7X058_UNCKA</name>
<reference evidence="3" key="1">
    <citation type="submission" date="2017-09" db="EMBL/GenBank/DDBJ databases">
        <title>Depth-based differentiation of microbial function through sediment-hosted aquifers and enrichment of novel symbionts in the deep terrestrial subsurface.</title>
        <authorList>
            <person name="Probst A.J."/>
            <person name="Ladd B."/>
            <person name="Jarett J.K."/>
            <person name="Geller-Mcgrath D.E."/>
            <person name="Sieber C.M.K."/>
            <person name="Emerson J.B."/>
            <person name="Anantharaman K."/>
            <person name="Thomas B.C."/>
            <person name="Malmstrom R."/>
            <person name="Stieglmeier M."/>
            <person name="Klingl A."/>
            <person name="Woyke T."/>
            <person name="Ryan C.M."/>
            <person name="Banfield J.F."/>
        </authorList>
    </citation>
    <scope>NUCLEOTIDE SEQUENCE [LARGE SCALE GENOMIC DNA]</scope>
</reference>
<evidence type="ECO:0000256" key="1">
    <source>
        <dbReference type="SAM" id="Phobius"/>
    </source>
</evidence>
<organism evidence="2 3">
    <name type="scientific">candidate division WWE3 bacterium CG_4_9_14_3_um_filter_39_7</name>
    <dbReference type="NCBI Taxonomy" id="1975080"/>
    <lineage>
        <taxon>Bacteria</taxon>
        <taxon>Katanobacteria</taxon>
    </lineage>
</organism>
<feature type="transmembrane region" description="Helical" evidence="1">
    <location>
        <begin position="236"/>
        <end position="254"/>
    </location>
</feature>
<dbReference type="Proteomes" id="UP000231195">
    <property type="component" value="Unassembled WGS sequence"/>
</dbReference>
<dbReference type="PANTHER" id="PTHR36832">
    <property type="entry name" value="SLR1174 PROTEIN-RELATED"/>
    <property type="match status" value="1"/>
</dbReference>
<keyword evidence="1" id="KW-0472">Membrane</keyword>
<feature type="transmembrane region" description="Helical" evidence="1">
    <location>
        <begin position="139"/>
        <end position="172"/>
    </location>
</feature>
<keyword evidence="1" id="KW-1133">Transmembrane helix</keyword>
<dbReference type="InterPro" id="IPR010390">
    <property type="entry name" value="ABC-2_transporter-like"/>
</dbReference>
<protein>
    <recommendedName>
        <fullName evidence="4">ABC transporter permease</fullName>
    </recommendedName>
</protein>
<evidence type="ECO:0008006" key="4">
    <source>
        <dbReference type="Google" id="ProtNLM"/>
    </source>
</evidence>
<feature type="transmembrane region" description="Helical" evidence="1">
    <location>
        <begin position="113"/>
        <end position="133"/>
    </location>
</feature>
<dbReference type="Pfam" id="PF06182">
    <property type="entry name" value="ABC2_membrane_6"/>
    <property type="match status" value="1"/>
</dbReference>
<evidence type="ECO:0000313" key="2">
    <source>
        <dbReference type="EMBL" id="PJA39406.1"/>
    </source>
</evidence>
<gene>
    <name evidence="2" type="ORF">CO179_05200</name>
</gene>
<feature type="transmembrane region" description="Helical" evidence="1">
    <location>
        <begin position="23"/>
        <end position="45"/>
    </location>
</feature>
<sequence length="266" mass="30345">MVNKYISLFLSNFAISLEYRSRVVLDIISTVIGLLVFIVFWIIVYQSKDSIGGLTLSETLLYYSLAPLVGFITKVYIGDQIGSEIRSGYLSSYIIRPARIWYTYFSISLARKAATLLITVPIYLVIVISIVSWQHYNFFTFGGVVAGTLIAILTYLSLFVLDLIIGAIAFWVTDIWWFSHLKQLLFGIFAGMSFPFEFLPEHLQGLFNFLPFKFAYYIPISYLQSTRDLSNLIPDIVQLLVWTVGFTLLAGFVWKKGLIKYDAYGN</sequence>
<feature type="transmembrane region" description="Helical" evidence="1">
    <location>
        <begin position="184"/>
        <end position="200"/>
    </location>
</feature>
<accession>A0A2M7X058</accession>